<feature type="compositionally biased region" description="Acidic residues" evidence="1">
    <location>
        <begin position="69"/>
        <end position="80"/>
    </location>
</feature>
<feature type="region of interest" description="Disordered" evidence="1">
    <location>
        <begin position="552"/>
        <end position="582"/>
    </location>
</feature>
<dbReference type="EMBL" id="CP000585">
    <property type="protein sequence ID" value="ABO96331.1"/>
    <property type="molecule type" value="Genomic_DNA"/>
</dbReference>
<evidence type="ECO:0000256" key="2">
    <source>
        <dbReference type="SAM" id="SignalP"/>
    </source>
</evidence>
<dbReference type="KEGG" id="olu:OSTLU_87321"/>
<gene>
    <name evidence="3" type="ORF">OSTLU_87321</name>
</gene>
<evidence type="ECO:0008006" key="5">
    <source>
        <dbReference type="Google" id="ProtNLM"/>
    </source>
</evidence>
<proteinExistence type="predicted"/>
<dbReference type="OrthoDB" id="498415at2759"/>
<feature type="signal peptide" evidence="2">
    <location>
        <begin position="1"/>
        <end position="32"/>
    </location>
</feature>
<dbReference type="Proteomes" id="UP000001568">
    <property type="component" value="Chromosome 5"/>
</dbReference>
<feature type="chain" id="PRO_5002673056" description="PI3K/PI4K catalytic domain-containing protein" evidence="2">
    <location>
        <begin position="33"/>
        <end position="612"/>
    </location>
</feature>
<organism evidence="3 4">
    <name type="scientific">Ostreococcus lucimarinus (strain CCE9901)</name>
    <dbReference type="NCBI Taxonomy" id="436017"/>
    <lineage>
        <taxon>Eukaryota</taxon>
        <taxon>Viridiplantae</taxon>
        <taxon>Chlorophyta</taxon>
        <taxon>Mamiellophyceae</taxon>
        <taxon>Mamiellales</taxon>
        <taxon>Bathycoccaceae</taxon>
        <taxon>Ostreococcus</taxon>
    </lineage>
</organism>
<reference evidence="3 4" key="1">
    <citation type="journal article" date="2007" name="Proc. Natl. Acad. Sci. U.S.A.">
        <title>The tiny eukaryote Ostreococcus provides genomic insights into the paradox of plankton speciation.</title>
        <authorList>
            <person name="Palenik B."/>
            <person name="Grimwood J."/>
            <person name="Aerts A."/>
            <person name="Rouze P."/>
            <person name="Salamov A."/>
            <person name="Putnam N."/>
            <person name="Dupont C."/>
            <person name="Jorgensen R."/>
            <person name="Derelle E."/>
            <person name="Rombauts S."/>
            <person name="Zhou K."/>
            <person name="Otillar R."/>
            <person name="Merchant S.S."/>
            <person name="Podell S."/>
            <person name="Gaasterland T."/>
            <person name="Napoli C."/>
            <person name="Gendler K."/>
            <person name="Manuell A."/>
            <person name="Tai V."/>
            <person name="Vallon O."/>
            <person name="Piganeau G."/>
            <person name="Jancek S."/>
            <person name="Heijde M."/>
            <person name="Jabbari K."/>
            <person name="Bowler C."/>
            <person name="Lohr M."/>
            <person name="Robbens S."/>
            <person name="Werner G."/>
            <person name="Dubchak I."/>
            <person name="Pazour G.J."/>
            <person name="Ren Q."/>
            <person name="Paulsen I."/>
            <person name="Delwiche C."/>
            <person name="Schmutz J."/>
            <person name="Rokhsar D."/>
            <person name="Van de Peer Y."/>
            <person name="Moreau H."/>
            <person name="Grigoriev I.V."/>
        </authorList>
    </citation>
    <scope>NUCLEOTIDE SEQUENCE [LARGE SCALE GENOMIC DNA]</scope>
    <source>
        <strain evidence="3 4">CCE9901</strain>
    </source>
</reference>
<keyword evidence="4" id="KW-1185">Reference proteome</keyword>
<dbReference type="OMA" id="VFVKAWC"/>
<evidence type="ECO:0000313" key="4">
    <source>
        <dbReference type="Proteomes" id="UP000001568"/>
    </source>
</evidence>
<feature type="region of interest" description="Disordered" evidence="1">
    <location>
        <begin position="57"/>
        <end position="95"/>
    </location>
</feature>
<dbReference type="HOGENOM" id="CLU_446495_0_0_1"/>
<feature type="compositionally biased region" description="Basic and acidic residues" evidence="1">
    <location>
        <begin position="57"/>
        <end position="68"/>
    </location>
</feature>
<name>A4RXR2_OSTLU</name>
<dbReference type="AlphaFoldDB" id="A4RXR2"/>
<accession>A4RXR2</accession>
<dbReference type="GeneID" id="5001896"/>
<keyword evidence="2" id="KW-0732">Signal</keyword>
<dbReference type="RefSeq" id="XP_001418038.1">
    <property type="nucleotide sequence ID" value="XM_001418001.1"/>
</dbReference>
<feature type="compositionally biased region" description="Low complexity" evidence="1">
    <location>
        <begin position="552"/>
        <end position="570"/>
    </location>
</feature>
<evidence type="ECO:0000256" key="1">
    <source>
        <dbReference type="SAM" id="MobiDB-lite"/>
    </source>
</evidence>
<dbReference type="eggNOG" id="ENOG502STQN">
    <property type="taxonomic scope" value="Eukaryota"/>
</dbReference>
<sequence>MPSRPRRARRARRWCVVALAAACACALVVARARVVDASASSNVERARARLREAREAAAARGDVEAAREGDDDGEEDDEEEPGFRSDDDGEDEDEGGFVGTYDACDTCEACALGDAPDGVALNAPTKKTKRKVHCKTCYGCNVLIGRMEQRATFRDDAVDVPHGASGAPVWKGKIMDGDFFSGGGDGENGEVLDVFVKAWCGVRGDYKRLIWTKDTVSETCSDRVTSHPTFTKGPFCSAERGMAKRTFCNGAFLGALDKISHEAGLSDVIPRAKYMRAKTFAPWDEGKETSSGVKQDMDVMVFGAAPGVGFESLGPRITPTLLELLRKIDPDRILKLALFDLLTSQGDRHGQNIFITEDGLIHGIDNESSMRNQLNSMLIPGGQKFETYRVGFIHTVCSLRNNCDTARPSPSTLGAMLDYRCYVDGGSIGKKYPKQFEEFLRKVDAMEEEEVYEYFGMATPEFATKFKARVHDLLDLGFERTAKKLYAGMLPGDGRFGNFQYVIQPPCCGPSMCKLDIIGFSQEESQSCIHSCDVPIDPDFVGANTPNASNASAAANVGGIDPTPSAELTSSPPPSLSTASRDDAIAALKSKIDDLTKTLEKLRQVDDTIEKS</sequence>
<dbReference type="PROSITE" id="PS51257">
    <property type="entry name" value="PROKAR_LIPOPROTEIN"/>
    <property type="match status" value="1"/>
</dbReference>
<evidence type="ECO:0000313" key="3">
    <source>
        <dbReference type="EMBL" id="ABO96331.1"/>
    </source>
</evidence>
<protein>
    <recommendedName>
        <fullName evidence="5">PI3K/PI4K catalytic domain-containing protein</fullName>
    </recommendedName>
</protein>
<dbReference type="Gramene" id="ABO96331">
    <property type="protein sequence ID" value="ABO96331"/>
    <property type="gene ID" value="OSTLU_87321"/>
</dbReference>